<organism evidence="2 3">
    <name type="scientific">Leptospira interrogans serovar Australis str. 200703203</name>
    <dbReference type="NCBI Taxonomy" id="1085541"/>
    <lineage>
        <taxon>Bacteria</taxon>
        <taxon>Pseudomonadati</taxon>
        <taxon>Spirochaetota</taxon>
        <taxon>Spirochaetia</taxon>
        <taxon>Leptospirales</taxon>
        <taxon>Leptospiraceae</taxon>
        <taxon>Leptospira</taxon>
    </lineage>
</organism>
<dbReference type="InterPro" id="IPR030932">
    <property type="entry name" value="PFTS_polysacc"/>
</dbReference>
<keyword evidence="1" id="KW-1133">Transmembrane helix</keyword>
<dbReference type="NCBIfam" id="TIGR04417">
    <property type="entry name" value="PFTS_polysacc"/>
    <property type="match status" value="1"/>
</dbReference>
<dbReference type="BioCyc" id="LINT1085541:G11IQ-3573-MONOMER"/>
<comment type="caution">
    <text evidence="2">The sequence shown here is derived from an EMBL/GenBank/DDBJ whole genome shotgun (WGS) entry which is preliminary data.</text>
</comment>
<accession>N1UPT0</accession>
<keyword evidence="1" id="KW-0812">Transmembrane</keyword>
<evidence type="ECO:0000313" key="3">
    <source>
        <dbReference type="Proteomes" id="UP000012220"/>
    </source>
</evidence>
<name>N1UPT0_LEPIR</name>
<sequence length="121" mass="14202">MDTIPKINRELTNKKLQITVSQKSDLIFGSGKLAAELIIRQYILLRFAGINLNKALLEVFGKYKSKLVYPLPAEWINTIESNGVPVSKFMSHFLWYIKILIYWCYGSLNIAYTFYFRYETY</sequence>
<gene>
    <name evidence="2" type="ORF">LEP1GSC115_2118</name>
</gene>
<dbReference type="AlphaFoldDB" id="N1UPT0"/>
<dbReference type="EMBL" id="AHNY02000067">
    <property type="protein sequence ID" value="EMY26922.1"/>
    <property type="molecule type" value="Genomic_DNA"/>
</dbReference>
<evidence type="ECO:0000256" key="1">
    <source>
        <dbReference type="SAM" id="Phobius"/>
    </source>
</evidence>
<feature type="transmembrane region" description="Helical" evidence="1">
    <location>
        <begin position="93"/>
        <end position="115"/>
    </location>
</feature>
<protein>
    <submittedName>
        <fullName evidence="2">Polysaccharide biosynthesis PFTS motif protein</fullName>
    </submittedName>
</protein>
<proteinExistence type="predicted"/>
<evidence type="ECO:0000313" key="2">
    <source>
        <dbReference type="EMBL" id="EMY26922.1"/>
    </source>
</evidence>
<keyword evidence="1" id="KW-0472">Membrane</keyword>
<dbReference type="Proteomes" id="UP000012220">
    <property type="component" value="Unassembled WGS sequence"/>
</dbReference>
<reference evidence="2 3" key="1">
    <citation type="submission" date="2013-02" db="EMBL/GenBank/DDBJ databases">
        <authorList>
            <person name="Harkins D.M."/>
            <person name="Durkin A.S."/>
            <person name="Brinkac L.M."/>
            <person name="Haft D.H."/>
            <person name="Selengut J.D."/>
            <person name="Sanka R."/>
            <person name="DePew J."/>
            <person name="Purushe J."/>
            <person name="Picardeau M."/>
            <person name="Werts C."/>
            <person name="Goarant C."/>
            <person name="Vinetz J.M."/>
            <person name="Sutton G.G."/>
            <person name="Nierman W.C."/>
            <person name="Fouts D.E."/>
        </authorList>
    </citation>
    <scope>NUCLEOTIDE SEQUENCE [LARGE SCALE GENOMIC DNA]</scope>
    <source>
        <strain evidence="2 3">200703203</strain>
    </source>
</reference>